<dbReference type="KEGG" id="gtt:GUITHDRAFT_70110"/>
<reference evidence="5" key="3">
    <citation type="submission" date="2016-03" db="UniProtKB">
        <authorList>
            <consortium name="EnsemblProtists"/>
        </authorList>
    </citation>
    <scope>IDENTIFICATION</scope>
</reference>
<organism evidence="4">
    <name type="scientific">Guillardia theta (strain CCMP2712)</name>
    <name type="common">Cryptophyte</name>
    <dbReference type="NCBI Taxonomy" id="905079"/>
    <lineage>
        <taxon>Eukaryota</taxon>
        <taxon>Cryptophyceae</taxon>
        <taxon>Pyrenomonadales</taxon>
        <taxon>Geminigeraceae</taxon>
        <taxon>Guillardia</taxon>
    </lineage>
</organism>
<feature type="repeat" description="ANK" evidence="3">
    <location>
        <begin position="1"/>
        <end position="32"/>
    </location>
</feature>
<dbReference type="Gene3D" id="1.25.40.20">
    <property type="entry name" value="Ankyrin repeat-containing domain"/>
    <property type="match status" value="1"/>
</dbReference>
<dbReference type="STRING" id="905079.L1JEG3"/>
<dbReference type="PRINTS" id="PR01415">
    <property type="entry name" value="ANKYRIN"/>
</dbReference>
<dbReference type="GeneID" id="17303621"/>
<name>L1JEG3_GUITC</name>
<sequence>MNADLHKASRSGDEAHVTRLLQKGAQVNYVSPLVNDNAGPWDMQGWTAMHCAAYWGHAQCVETLWDWGASLRARTAIHNMTALHLAAVNGHADVVDMLLDRGAEKDA</sequence>
<dbReference type="PANTHER" id="PTHR24171:SF8">
    <property type="entry name" value="BRCA1-ASSOCIATED RING DOMAIN PROTEIN 1"/>
    <property type="match status" value="1"/>
</dbReference>
<feature type="non-terminal residue" evidence="4">
    <location>
        <position position="107"/>
    </location>
</feature>
<dbReference type="PROSITE" id="PS50088">
    <property type="entry name" value="ANK_REPEAT"/>
    <property type="match status" value="3"/>
</dbReference>
<feature type="repeat" description="ANK" evidence="3">
    <location>
        <begin position="78"/>
        <end position="107"/>
    </location>
</feature>
<dbReference type="Proteomes" id="UP000011087">
    <property type="component" value="Unassembled WGS sequence"/>
</dbReference>
<dbReference type="SMART" id="SM00248">
    <property type="entry name" value="ANK"/>
    <property type="match status" value="3"/>
</dbReference>
<dbReference type="OrthoDB" id="539213at2759"/>
<evidence type="ECO:0000256" key="2">
    <source>
        <dbReference type="ARBA" id="ARBA00023043"/>
    </source>
</evidence>
<evidence type="ECO:0000256" key="3">
    <source>
        <dbReference type="PROSITE-ProRule" id="PRU00023"/>
    </source>
</evidence>
<dbReference type="RefSeq" id="XP_005833851.1">
    <property type="nucleotide sequence ID" value="XM_005833794.1"/>
</dbReference>
<keyword evidence="1" id="KW-0677">Repeat</keyword>
<dbReference type="GO" id="GO:0004842">
    <property type="term" value="F:ubiquitin-protein transferase activity"/>
    <property type="evidence" value="ECO:0007669"/>
    <property type="project" value="TreeGrafter"/>
</dbReference>
<dbReference type="Pfam" id="PF12796">
    <property type="entry name" value="Ank_2"/>
    <property type="match status" value="1"/>
</dbReference>
<dbReference type="InterPro" id="IPR036770">
    <property type="entry name" value="Ankyrin_rpt-contain_sf"/>
</dbReference>
<keyword evidence="2 3" id="KW-0040">ANK repeat</keyword>
<dbReference type="PANTHER" id="PTHR24171">
    <property type="entry name" value="ANKYRIN REPEAT DOMAIN-CONTAINING PROTEIN 39-RELATED"/>
    <property type="match status" value="1"/>
</dbReference>
<dbReference type="SUPFAM" id="SSF48403">
    <property type="entry name" value="Ankyrin repeat"/>
    <property type="match status" value="1"/>
</dbReference>
<protein>
    <submittedName>
        <fullName evidence="4 5">Uncharacterized protein</fullName>
    </submittedName>
</protein>
<dbReference type="HOGENOM" id="CLU_2216864_0_0_1"/>
<dbReference type="PROSITE" id="PS50297">
    <property type="entry name" value="ANK_REP_REGION"/>
    <property type="match status" value="1"/>
</dbReference>
<reference evidence="6" key="2">
    <citation type="submission" date="2012-11" db="EMBL/GenBank/DDBJ databases">
        <authorList>
            <person name="Kuo A."/>
            <person name="Curtis B.A."/>
            <person name="Tanifuji G."/>
            <person name="Burki F."/>
            <person name="Gruber A."/>
            <person name="Irimia M."/>
            <person name="Maruyama S."/>
            <person name="Arias M.C."/>
            <person name="Ball S.G."/>
            <person name="Gile G.H."/>
            <person name="Hirakawa Y."/>
            <person name="Hopkins J.F."/>
            <person name="Rensing S.A."/>
            <person name="Schmutz J."/>
            <person name="Symeonidi A."/>
            <person name="Elias M."/>
            <person name="Eveleigh R.J."/>
            <person name="Herman E.K."/>
            <person name="Klute M.J."/>
            <person name="Nakayama T."/>
            <person name="Obornik M."/>
            <person name="Reyes-Prieto A."/>
            <person name="Armbrust E.V."/>
            <person name="Aves S.J."/>
            <person name="Beiko R.G."/>
            <person name="Coutinho P."/>
            <person name="Dacks J.B."/>
            <person name="Durnford D.G."/>
            <person name="Fast N.M."/>
            <person name="Green B.R."/>
            <person name="Grisdale C."/>
            <person name="Hempe F."/>
            <person name="Henrissat B."/>
            <person name="Hoppner M.P."/>
            <person name="Ishida K.-I."/>
            <person name="Kim E."/>
            <person name="Koreny L."/>
            <person name="Kroth P.G."/>
            <person name="Liu Y."/>
            <person name="Malik S.-B."/>
            <person name="Maier U.G."/>
            <person name="McRose D."/>
            <person name="Mock T."/>
            <person name="Neilson J.A."/>
            <person name="Onodera N.T."/>
            <person name="Poole A.M."/>
            <person name="Pritham E.J."/>
            <person name="Richards T.A."/>
            <person name="Rocap G."/>
            <person name="Roy S.W."/>
            <person name="Sarai C."/>
            <person name="Schaack S."/>
            <person name="Shirato S."/>
            <person name="Slamovits C.H."/>
            <person name="Spencer D.F."/>
            <person name="Suzuki S."/>
            <person name="Worden A.Z."/>
            <person name="Zauner S."/>
            <person name="Barry K."/>
            <person name="Bell C."/>
            <person name="Bharti A.K."/>
            <person name="Crow J.A."/>
            <person name="Grimwood J."/>
            <person name="Kramer R."/>
            <person name="Lindquist E."/>
            <person name="Lucas S."/>
            <person name="Salamov A."/>
            <person name="McFadden G.I."/>
            <person name="Lane C.E."/>
            <person name="Keeling P.J."/>
            <person name="Gray M.W."/>
            <person name="Grigoriev I.V."/>
            <person name="Archibald J.M."/>
        </authorList>
    </citation>
    <scope>NUCLEOTIDE SEQUENCE</scope>
    <source>
        <strain evidence="6">CCMP2712</strain>
    </source>
</reference>
<accession>L1JEG3</accession>
<dbReference type="InterPro" id="IPR002110">
    <property type="entry name" value="Ankyrin_rpt"/>
</dbReference>
<evidence type="ECO:0000313" key="6">
    <source>
        <dbReference type="Proteomes" id="UP000011087"/>
    </source>
</evidence>
<evidence type="ECO:0000313" key="5">
    <source>
        <dbReference type="EnsemblProtists" id="EKX46871"/>
    </source>
</evidence>
<dbReference type="AlphaFoldDB" id="L1JEG3"/>
<dbReference type="GO" id="GO:0085020">
    <property type="term" value="P:protein K6-linked ubiquitination"/>
    <property type="evidence" value="ECO:0007669"/>
    <property type="project" value="TreeGrafter"/>
</dbReference>
<dbReference type="PaxDb" id="55529-EKX46871"/>
<gene>
    <name evidence="4" type="ORF">GUITHDRAFT_70110</name>
</gene>
<dbReference type="eggNOG" id="KOG4177">
    <property type="taxonomic scope" value="Eukaryota"/>
</dbReference>
<evidence type="ECO:0000256" key="1">
    <source>
        <dbReference type="ARBA" id="ARBA00022737"/>
    </source>
</evidence>
<evidence type="ECO:0000313" key="4">
    <source>
        <dbReference type="EMBL" id="EKX46871.1"/>
    </source>
</evidence>
<dbReference type="EnsemblProtists" id="EKX46871">
    <property type="protein sequence ID" value="EKX46871"/>
    <property type="gene ID" value="GUITHDRAFT_70110"/>
</dbReference>
<keyword evidence="6" id="KW-1185">Reference proteome</keyword>
<proteinExistence type="predicted"/>
<dbReference type="EMBL" id="JH992992">
    <property type="protein sequence ID" value="EKX46871.1"/>
    <property type="molecule type" value="Genomic_DNA"/>
</dbReference>
<reference evidence="4 6" key="1">
    <citation type="journal article" date="2012" name="Nature">
        <title>Algal genomes reveal evolutionary mosaicism and the fate of nucleomorphs.</title>
        <authorList>
            <consortium name="DOE Joint Genome Institute"/>
            <person name="Curtis B.A."/>
            <person name="Tanifuji G."/>
            <person name="Burki F."/>
            <person name="Gruber A."/>
            <person name="Irimia M."/>
            <person name="Maruyama S."/>
            <person name="Arias M.C."/>
            <person name="Ball S.G."/>
            <person name="Gile G.H."/>
            <person name="Hirakawa Y."/>
            <person name="Hopkins J.F."/>
            <person name="Kuo A."/>
            <person name="Rensing S.A."/>
            <person name="Schmutz J."/>
            <person name="Symeonidi A."/>
            <person name="Elias M."/>
            <person name="Eveleigh R.J."/>
            <person name="Herman E.K."/>
            <person name="Klute M.J."/>
            <person name="Nakayama T."/>
            <person name="Obornik M."/>
            <person name="Reyes-Prieto A."/>
            <person name="Armbrust E.V."/>
            <person name="Aves S.J."/>
            <person name="Beiko R.G."/>
            <person name="Coutinho P."/>
            <person name="Dacks J.B."/>
            <person name="Durnford D.G."/>
            <person name="Fast N.M."/>
            <person name="Green B.R."/>
            <person name="Grisdale C.J."/>
            <person name="Hempel F."/>
            <person name="Henrissat B."/>
            <person name="Hoppner M.P."/>
            <person name="Ishida K."/>
            <person name="Kim E."/>
            <person name="Koreny L."/>
            <person name="Kroth P.G."/>
            <person name="Liu Y."/>
            <person name="Malik S.B."/>
            <person name="Maier U.G."/>
            <person name="McRose D."/>
            <person name="Mock T."/>
            <person name="Neilson J.A."/>
            <person name="Onodera N.T."/>
            <person name="Poole A.M."/>
            <person name="Pritham E.J."/>
            <person name="Richards T.A."/>
            <person name="Rocap G."/>
            <person name="Roy S.W."/>
            <person name="Sarai C."/>
            <person name="Schaack S."/>
            <person name="Shirato S."/>
            <person name="Slamovits C.H."/>
            <person name="Spencer D.F."/>
            <person name="Suzuki S."/>
            <person name="Worden A.Z."/>
            <person name="Zauner S."/>
            <person name="Barry K."/>
            <person name="Bell C."/>
            <person name="Bharti A.K."/>
            <person name="Crow J.A."/>
            <person name="Grimwood J."/>
            <person name="Kramer R."/>
            <person name="Lindquist E."/>
            <person name="Lucas S."/>
            <person name="Salamov A."/>
            <person name="McFadden G.I."/>
            <person name="Lane C.E."/>
            <person name="Keeling P.J."/>
            <person name="Gray M.W."/>
            <person name="Grigoriev I.V."/>
            <person name="Archibald J.M."/>
        </authorList>
    </citation>
    <scope>NUCLEOTIDE SEQUENCE</scope>
    <source>
        <strain evidence="4 6">CCMP2712</strain>
    </source>
</reference>
<feature type="repeat" description="ANK" evidence="3">
    <location>
        <begin position="44"/>
        <end position="76"/>
    </location>
</feature>